<dbReference type="CDD" id="cd14326">
    <property type="entry name" value="UBA_UBL7"/>
    <property type="match status" value="1"/>
</dbReference>
<feature type="region of interest" description="Disordered" evidence="1">
    <location>
        <begin position="287"/>
        <end position="314"/>
    </location>
</feature>
<dbReference type="Proteomes" id="UP001497525">
    <property type="component" value="Unassembled WGS sequence"/>
</dbReference>
<sequence>MRAKITRLGADEIVRCKSITNTDPHRTVGSLISEVLNEDDDPDLLDVRCVHRGEVLDVGKTLSDYGIDTYSILQFLIKPKIKPVLSVVVTNKPSDITKALSSLQWVMRCGQFQKLVSNILQRGWIERAVVQCPALGQDPIAYSVFQDEKMLNLLLRDKQTLEEFISAHPCVVPVLQFAVRSVLGPGGDPRLLRGGNHTVGQQDYTIDQDAYGEGEDEEITTPVRESSSTTVVTPYGGVVSSQGGNMAAEGGRAGTSSTGNAFTTPRVDRQQLEAAIAQAEALLASNSTGRTHAYPSQQDTTEVSRNSLVSSTSIASGPRITHAALSQALASAVTAQYLTATDTVSQPSDANPTNPADSGHIERSSTDTVAPEVRWAGQLAQLAEMGITDKATALQALEATGGDLNLAVQILFG</sequence>
<dbReference type="SUPFAM" id="SSF46934">
    <property type="entry name" value="UBA-like"/>
    <property type="match status" value="1"/>
</dbReference>
<dbReference type="InterPro" id="IPR015940">
    <property type="entry name" value="UBA"/>
</dbReference>
<feature type="region of interest" description="Disordered" evidence="1">
    <location>
        <begin position="343"/>
        <end position="369"/>
    </location>
</feature>
<evidence type="ECO:0000256" key="1">
    <source>
        <dbReference type="SAM" id="MobiDB-lite"/>
    </source>
</evidence>
<comment type="caution">
    <text evidence="3">The sequence shown here is derived from an EMBL/GenBank/DDBJ whole genome shotgun (WGS) entry which is preliminary data.</text>
</comment>
<gene>
    <name evidence="3" type="ORF">CDAUBV1_LOCUS14813</name>
</gene>
<dbReference type="Gene3D" id="1.10.8.10">
    <property type="entry name" value="DNA helicase RuvA subunit, C-terminal domain"/>
    <property type="match status" value="1"/>
</dbReference>
<evidence type="ECO:0000313" key="3">
    <source>
        <dbReference type="EMBL" id="CAL5139698.1"/>
    </source>
</evidence>
<feature type="domain" description="UBA" evidence="2">
    <location>
        <begin position="368"/>
        <end position="413"/>
    </location>
</feature>
<dbReference type="InterPro" id="IPR047878">
    <property type="entry name" value="UBL7_UBA"/>
</dbReference>
<accession>A0AAV2TTD9</accession>
<reference evidence="3" key="1">
    <citation type="submission" date="2024-06" db="EMBL/GenBank/DDBJ databases">
        <authorList>
            <person name="Liu X."/>
            <person name="Lenzi L."/>
            <person name="Haldenby T S."/>
            <person name="Uol C."/>
        </authorList>
    </citation>
    <scope>NUCLEOTIDE SEQUENCE</scope>
</reference>
<proteinExistence type="predicted"/>
<protein>
    <recommendedName>
        <fullName evidence="2">UBA domain-containing protein</fullName>
    </recommendedName>
</protein>
<evidence type="ECO:0000259" key="2">
    <source>
        <dbReference type="PROSITE" id="PS50030"/>
    </source>
</evidence>
<name>A0AAV2TTD9_CALDB</name>
<dbReference type="PROSITE" id="PS50030">
    <property type="entry name" value="UBA"/>
    <property type="match status" value="1"/>
</dbReference>
<dbReference type="AlphaFoldDB" id="A0AAV2TTD9"/>
<feature type="compositionally biased region" description="Polar residues" evidence="1">
    <location>
        <begin position="343"/>
        <end position="356"/>
    </location>
</feature>
<dbReference type="EMBL" id="CAXLJL010000623">
    <property type="protein sequence ID" value="CAL5139698.1"/>
    <property type="molecule type" value="Genomic_DNA"/>
</dbReference>
<dbReference type="GO" id="GO:0031593">
    <property type="term" value="F:polyubiquitin modification-dependent protein binding"/>
    <property type="evidence" value="ECO:0007669"/>
    <property type="project" value="TreeGrafter"/>
</dbReference>
<feature type="region of interest" description="Disordered" evidence="1">
    <location>
        <begin position="237"/>
        <end position="261"/>
    </location>
</feature>
<dbReference type="PANTHER" id="PTHR10677:SF3">
    <property type="entry name" value="FI07626P-RELATED"/>
    <property type="match status" value="1"/>
</dbReference>
<dbReference type="PANTHER" id="PTHR10677">
    <property type="entry name" value="UBIQUILIN"/>
    <property type="match status" value="1"/>
</dbReference>
<dbReference type="InterPro" id="IPR009060">
    <property type="entry name" value="UBA-like_sf"/>
</dbReference>
<dbReference type="SMART" id="SM00165">
    <property type="entry name" value="UBA"/>
    <property type="match status" value="1"/>
</dbReference>
<dbReference type="GO" id="GO:0006511">
    <property type="term" value="P:ubiquitin-dependent protein catabolic process"/>
    <property type="evidence" value="ECO:0007669"/>
    <property type="project" value="TreeGrafter"/>
</dbReference>
<dbReference type="InterPro" id="IPR015496">
    <property type="entry name" value="Ubiquilin"/>
</dbReference>
<organism evidence="3 4">
    <name type="scientific">Calicophoron daubneyi</name>
    <name type="common">Rumen fluke</name>
    <name type="synonym">Paramphistomum daubneyi</name>
    <dbReference type="NCBI Taxonomy" id="300641"/>
    <lineage>
        <taxon>Eukaryota</taxon>
        <taxon>Metazoa</taxon>
        <taxon>Spiralia</taxon>
        <taxon>Lophotrochozoa</taxon>
        <taxon>Platyhelminthes</taxon>
        <taxon>Trematoda</taxon>
        <taxon>Digenea</taxon>
        <taxon>Plagiorchiida</taxon>
        <taxon>Pronocephalata</taxon>
        <taxon>Paramphistomoidea</taxon>
        <taxon>Paramphistomidae</taxon>
        <taxon>Calicophoron</taxon>
    </lineage>
</organism>
<evidence type="ECO:0000313" key="4">
    <source>
        <dbReference type="Proteomes" id="UP001497525"/>
    </source>
</evidence>
<dbReference type="GO" id="GO:0005829">
    <property type="term" value="C:cytosol"/>
    <property type="evidence" value="ECO:0007669"/>
    <property type="project" value="TreeGrafter"/>
</dbReference>